<evidence type="ECO:0000313" key="2">
    <source>
        <dbReference type="Proteomes" id="UP000549052"/>
    </source>
</evidence>
<dbReference type="Proteomes" id="UP000549052">
    <property type="component" value="Unassembled WGS sequence"/>
</dbReference>
<keyword evidence="2" id="KW-1185">Reference proteome</keyword>
<organism evidence="1 2">
    <name type="scientific">Phyllobacterium myrsinacearum</name>
    <dbReference type="NCBI Taxonomy" id="28101"/>
    <lineage>
        <taxon>Bacteria</taxon>
        <taxon>Pseudomonadati</taxon>
        <taxon>Pseudomonadota</taxon>
        <taxon>Alphaproteobacteria</taxon>
        <taxon>Hyphomicrobiales</taxon>
        <taxon>Phyllobacteriaceae</taxon>
        <taxon>Phyllobacterium</taxon>
    </lineage>
</organism>
<dbReference type="EMBL" id="JACGXN010000016">
    <property type="protein sequence ID" value="MBA8881671.1"/>
    <property type="molecule type" value="Genomic_DNA"/>
</dbReference>
<gene>
    <name evidence="1" type="ORF">FHW16_005416</name>
</gene>
<comment type="caution">
    <text evidence="1">The sequence shown here is derived from an EMBL/GenBank/DDBJ whole genome shotgun (WGS) entry which is preliminary data.</text>
</comment>
<proteinExistence type="predicted"/>
<dbReference type="RefSeq" id="WP_182552229.1">
    <property type="nucleotide sequence ID" value="NZ_JACGXN010000016.1"/>
</dbReference>
<accession>A0A839ENK4</accession>
<name>A0A839ENK4_9HYPH</name>
<dbReference type="AlphaFoldDB" id="A0A839ENK4"/>
<sequence length="97" mass="10754">MSILKDLLTAAVASGFTLTAFYDDHTDPDYRGQDVSKCIEALEACDEMTLTLYDGYGVHQGWVAIINGLDDEEQIANYSGDFIGKFHAALETREQDQ</sequence>
<evidence type="ECO:0000313" key="1">
    <source>
        <dbReference type="EMBL" id="MBA8881671.1"/>
    </source>
</evidence>
<protein>
    <submittedName>
        <fullName evidence="1">Uncharacterized protein</fullName>
    </submittedName>
</protein>
<reference evidence="1 2" key="1">
    <citation type="submission" date="2020-07" db="EMBL/GenBank/DDBJ databases">
        <title>Genomic Encyclopedia of Type Strains, Phase IV (KMG-V): Genome sequencing to study the core and pangenomes of soil and plant-associated prokaryotes.</title>
        <authorList>
            <person name="Whitman W."/>
        </authorList>
    </citation>
    <scope>NUCLEOTIDE SEQUENCE [LARGE SCALE GENOMIC DNA]</scope>
    <source>
        <strain evidence="1 2">AN3</strain>
    </source>
</reference>